<dbReference type="Pfam" id="PF25550">
    <property type="entry name" value="DUF7928"/>
    <property type="match status" value="1"/>
</dbReference>
<sequence length="960" mass="107204">MWKKTPNRSLPVSRRASSDLVIESELPIPTPPGKVAFAPGEKDSSESSGTVTPGARQARTSKGTPNGSRAGSRDASRAGPRQSRGTSLTSPFKHHLAHADFDDEARFRTMVRYMYSRIAVFRWIEQPGFENWTGVLLRRSRGEYTTAPETVQPMLLAAVCNLNVEIAFTMRTETTNVILSILEDHQTDMILTDGSQLQIVDSLKEVATTTIKKFQYACLVRQEGLLLVWHDDLQQILPHAQLLEEKLVSMIWGATLSPFGDTSTLNSLNVSRNNSAQNLNLFYEKPAALKKSPLTGVEEIGKDEEERDEEMGVDGKESLARPVLYVSAVFVGLGMCLVIVLLLGFAVSKLLVECLVDGKWLRMVLVVTVPLLMAVALFFAVVIFTDLAQVFGPIGGIKKNSRNFSAIKPSLRAAYSQGFAPPHITIQVPVYKEGLEGVIIPTVKSLKAAISHYESHGGTASIFINDDGMRVVDEEEAQARMDFYHDNNIGWTARPKDKTEGYIRKGRFKKASNMNFALNASLKVETYIRQMMVELTQSRNGDDMITQKEEAEMYKIALDRVLDENPLLTGAGNIRLGELILIVDSDTRIPHDCLLYGAAEMYLSPEVAIVQHNTAVLQVVGDYFENGITYFTNLVYTSIRFSVGCGEVAPFVGHNGFLRWQAVQSVGVPDPDGYTAFWSESHVSEDFDLALRLQIAGNVVRCASYHDDGFKEGVSLTIFDELARWEKYAYGCSELVFHPFKYWIYKGPFTPLFRKFLWSDLILSSKCTILAYMASYFALASGATLTTANYFLIGWFNGDLDKFYMSSWNVFVSLIVVFNLGGNLCLAILRYRLGDKPLVPALLENFKWMPMFTIFFGGLSFHLTCAILSHLLSINMQWGATAKEKVDSNFFEQVPKIFKTFKYMYIIIFFVIAGMIYLGCFAPRGWEIQGVTAIVPLAVTLVSHALMPFLLNPSLMVMSY</sequence>
<feature type="compositionally biased region" description="Polar residues" evidence="1">
    <location>
        <begin position="58"/>
        <end position="69"/>
    </location>
</feature>
<reference evidence="5" key="1">
    <citation type="journal article" date="2020" name="Stud. Mycol.">
        <title>101 Dothideomycetes genomes: a test case for predicting lifestyles and emergence of pathogens.</title>
        <authorList>
            <person name="Haridas S."/>
            <person name="Albert R."/>
            <person name="Binder M."/>
            <person name="Bloem J."/>
            <person name="Labutti K."/>
            <person name="Salamov A."/>
            <person name="Andreopoulos B."/>
            <person name="Baker S."/>
            <person name="Barry K."/>
            <person name="Bills G."/>
            <person name="Bluhm B."/>
            <person name="Cannon C."/>
            <person name="Castanera R."/>
            <person name="Culley D."/>
            <person name="Daum C."/>
            <person name="Ezra D."/>
            <person name="Gonzalez J."/>
            <person name="Henrissat B."/>
            <person name="Kuo A."/>
            <person name="Liang C."/>
            <person name="Lipzen A."/>
            <person name="Lutzoni F."/>
            <person name="Magnuson J."/>
            <person name="Mondo S."/>
            <person name="Nolan M."/>
            <person name="Ohm R."/>
            <person name="Pangilinan J."/>
            <person name="Park H.-J."/>
            <person name="Ramirez L."/>
            <person name="Alfaro M."/>
            <person name="Sun H."/>
            <person name="Tritt A."/>
            <person name="Yoshinaga Y."/>
            <person name="Zwiers L.-H."/>
            <person name="Turgeon B."/>
            <person name="Goodwin S."/>
            <person name="Spatafora J."/>
            <person name="Crous P."/>
            <person name="Grigoriev I."/>
        </authorList>
    </citation>
    <scope>NUCLEOTIDE SEQUENCE</scope>
    <source>
        <strain evidence="5">CBS 130266</strain>
    </source>
</reference>
<proteinExistence type="predicted"/>
<dbReference type="Proteomes" id="UP000800235">
    <property type="component" value="Unassembled WGS sequence"/>
</dbReference>
<dbReference type="InterPro" id="IPR057688">
    <property type="entry name" value="DUF7928"/>
</dbReference>
<dbReference type="InterPro" id="IPR029044">
    <property type="entry name" value="Nucleotide-diphossugar_trans"/>
</dbReference>
<dbReference type="PANTHER" id="PTHR35408:SF2">
    <property type="entry name" value="GLYCOSYLTRANSFERASE 2-LIKE DOMAIN-CONTAINING PROTEIN"/>
    <property type="match status" value="1"/>
</dbReference>
<protein>
    <recommendedName>
        <fullName evidence="7">Glycosyltransferase 2-like domain-containing protein</fullName>
    </recommendedName>
</protein>
<comment type="caution">
    <text evidence="5">The sequence shown here is derived from an EMBL/GenBank/DDBJ whole genome shotgun (WGS) entry which is preliminary data.</text>
</comment>
<evidence type="ECO:0000313" key="6">
    <source>
        <dbReference type="Proteomes" id="UP000800235"/>
    </source>
</evidence>
<evidence type="ECO:0008006" key="7">
    <source>
        <dbReference type="Google" id="ProtNLM"/>
    </source>
</evidence>
<evidence type="ECO:0000259" key="4">
    <source>
        <dbReference type="Pfam" id="PF25550"/>
    </source>
</evidence>
<keyword evidence="2" id="KW-1133">Transmembrane helix</keyword>
<dbReference type="EMBL" id="MU007038">
    <property type="protein sequence ID" value="KAF2430582.1"/>
    <property type="molecule type" value="Genomic_DNA"/>
</dbReference>
<feature type="transmembrane region" description="Helical" evidence="2">
    <location>
        <begin position="930"/>
        <end position="951"/>
    </location>
</feature>
<feature type="domain" description="DUF7928" evidence="4">
    <location>
        <begin position="106"/>
        <end position="257"/>
    </location>
</feature>
<dbReference type="Gene3D" id="3.90.550.10">
    <property type="entry name" value="Spore Coat Polysaccharide Biosynthesis Protein SpsA, Chain A"/>
    <property type="match status" value="1"/>
</dbReference>
<keyword evidence="2" id="KW-0472">Membrane</keyword>
<accession>A0A9P4TZ64</accession>
<dbReference type="OrthoDB" id="38531at2759"/>
<evidence type="ECO:0000256" key="2">
    <source>
        <dbReference type="SAM" id="Phobius"/>
    </source>
</evidence>
<feature type="region of interest" description="Disordered" evidence="1">
    <location>
        <begin position="1"/>
        <end position="91"/>
    </location>
</feature>
<name>A0A9P4TZ64_9PEZI</name>
<keyword evidence="2" id="KW-0812">Transmembrane</keyword>
<feature type="domain" description="Glycosyltransferase 2-like" evidence="3">
    <location>
        <begin position="579"/>
        <end position="783"/>
    </location>
</feature>
<dbReference type="PANTHER" id="PTHR35408">
    <property type="entry name" value="CHROMOSOME 15, WHOLE GENOME SHOTGUN SEQUENCE"/>
    <property type="match status" value="1"/>
</dbReference>
<dbReference type="InterPro" id="IPR001173">
    <property type="entry name" value="Glyco_trans_2-like"/>
</dbReference>
<feature type="transmembrane region" description="Helical" evidence="2">
    <location>
        <begin position="769"/>
        <end position="796"/>
    </location>
</feature>
<feature type="transmembrane region" description="Helical" evidence="2">
    <location>
        <begin position="903"/>
        <end position="924"/>
    </location>
</feature>
<feature type="transmembrane region" description="Helical" evidence="2">
    <location>
        <begin position="323"/>
        <end position="348"/>
    </location>
</feature>
<feature type="transmembrane region" description="Helical" evidence="2">
    <location>
        <begin position="360"/>
        <end position="384"/>
    </location>
</feature>
<feature type="transmembrane region" description="Helical" evidence="2">
    <location>
        <begin position="808"/>
        <end position="831"/>
    </location>
</feature>
<organism evidence="5 6">
    <name type="scientific">Tothia fuscella</name>
    <dbReference type="NCBI Taxonomy" id="1048955"/>
    <lineage>
        <taxon>Eukaryota</taxon>
        <taxon>Fungi</taxon>
        <taxon>Dikarya</taxon>
        <taxon>Ascomycota</taxon>
        <taxon>Pezizomycotina</taxon>
        <taxon>Dothideomycetes</taxon>
        <taxon>Pleosporomycetidae</taxon>
        <taxon>Venturiales</taxon>
        <taxon>Cylindrosympodiaceae</taxon>
        <taxon>Tothia</taxon>
    </lineage>
</organism>
<gene>
    <name evidence="5" type="ORF">EJ08DRAFT_238409</name>
</gene>
<evidence type="ECO:0000259" key="3">
    <source>
        <dbReference type="Pfam" id="PF13632"/>
    </source>
</evidence>
<feature type="transmembrane region" description="Helical" evidence="2">
    <location>
        <begin position="851"/>
        <end position="873"/>
    </location>
</feature>
<dbReference type="Pfam" id="PF13632">
    <property type="entry name" value="Glyco_trans_2_3"/>
    <property type="match status" value="1"/>
</dbReference>
<dbReference type="AlphaFoldDB" id="A0A9P4TZ64"/>
<evidence type="ECO:0000313" key="5">
    <source>
        <dbReference type="EMBL" id="KAF2430582.1"/>
    </source>
</evidence>
<keyword evidence="6" id="KW-1185">Reference proteome</keyword>
<dbReference type="SUPFAM" id="SSF53448">
    <property type="entry name" value="Nucleotide-diphospho-sugar transferases"/>
    <property type="match status" value="1"/>
</dbReference>
<evidence type="ECO:0000256" key="1">
    <source>
        <dbReference type="SAM" id="MobiDB-lite"/>
    </source>
</evidence>